<dbReference type="InterPro" id="IPR008979">
    <property type="entry name" value="Galactose-bd-like_sf"/>
</dbReference>
<gene>
    <name evidence="4 6" type="primary">alc</name>
    <name evidence="7" type="ORF">NTU39_12355</name>
    <name evidence="6" type="ORF">NTU39_18140</name>
    <name evidence="8" type="ORF">PCO31010_01288</name>
</gene>
<dbReference type="Pfam" id="PF03561">
    <property type="entry name" value="Allantoicase"/>
    <property type="match status" value="2"/>
</dbReference>
<evidence type="ECO:0000313" key="9">
    <source>
        <dbReference type="Proteomes" id="UP000343335"/>
    </source>
</evidence>
<dbReference type="InterPro" id="IPR005164">
    <property type="entry name" value="Allantoicase"/>
</dbReference>
<protein>
    <recommendedName>
        <fullName evidence="4">Probable allantoicase</fullName>
        <ecNumber evidence="4">3.5.3.4</ecNumber>
    </recommendedName>
    <alternativeName>
        <fullName evidence="4">Allantoate amidinohydrolase</fullName>
    </alternativeName>
</protein>
<dbReference type="GO" id="GO:0000256">
    <property type="term" value="P:allantoin catabolic process"/>
    <property type="evidence" value="ECO:0007669"/>
    <property type="project" value="UniProtKB-UniRule"/>
</dbReference>
<dbReference type="EMBL" id="CP102780">
    <property type="protein sequence ID" value="UVA81728.1"/>
    <property type="molecule type" value="Genomic_DNA"/>
</dbReference>
<comment type="catalytic activity">
    <reaction evidence="4">
        <text>allantoate + H2O = (S)-ureidoglycolate + urea</text>
        <dbReference type="Rhea" id="RHEA:11016"/>
        <dbReference type="ChEBI" id="CHEBI:15377"/>
        <dbReference type="ChEBI" id="CHEBI:16199"/>
        <dbReference type="ChEBI" id="CHEBI:17536"/>
        <dbReference type="ChEBI" id="CHEBI:57296"/>
        <dbReference type="EC" id="3.5.3.4"/>
    </reaction>
</comment>
<comment type="similarity">
    <text evidence="1 4">Belongs to the allantoicase family.</text>
</comment>
<dbReference type="EMBL" id="CABPSA010000001">
    <property type="protein sequence ID" value="VVD83827.1"/>
    <property type="molecule type" value="Genomic_DNA"/>
</dbReference>
<dbReference type="SUPFAM" id="SSF49785">
    <property type="entry name" value="Galactose-binding domain-like"/>
    <property type="match status" value="2"/>
</dbReference>
<reference evidence="8 9" key="1">
    <citation type="submission" date="2019-08" db="EMBL/GenBank/DDBJ databases">
        <authorList>
            <person name="Peeters C."/>
        </authorList>
    </citation>
    <scope>NUCLEOTIDE SEQUENCE [LARGE SCALE GENOMIC DNA]</scope>
    <source>
        <strain evidence="8 9">LMG 31010</strain>
    </source>
</reference>
<dbReference type="HAMAP" id="MF_00813">
    <property type="entry name" value="Allantoicase"/>
    <property type="match status" value="1"/>
</dbReference>
<dbReference type="Gene3D" id="2.60.120.260">
    <property type="entry name" value="Galactose-binding domain-like"/>
    <property type="match status" value="2"/>
</dbReference>
<keyword evidence="3 4" id="KW-0378">Hydrolase</keyword>
<dbReference type="UniPathway" id="UPA00395">
    <property type="reaction ID" value="UER00654"/>
</dbReference>
<evidence type="ECO:0000313" key="8">
    <source>
        <dbReference type="EMBL" id="VVD83827.1"/>
    </source>
</evidence>
<dbReference type="GO" id="GO:0006144">
    <property type="term" value="P:purine nucleobase metabolic process"/>
    <property type="evidence" value="ECO:0007669"/>
    <property type="project" value="UniProtKB-KW"/>
</dbReference>
<evidence type="ECO:0000256" key="1">
    <source>
        <dbReference type="ARBA" id="ARBA00009242"/>
    </source>
</evidence>
<keyword evidence="2 4" id="KW-0659">Purine metabolism</keyword>
<evidence type="ECO:0000256" key="4">
    <source>
        <dbReference type="HAMAP-Rule" id="MF_00813"/>
    </source>
</evidence>
<dbReference type="RefSeq" id="WP_150663413.1">
    <property type="nucleotide sequence ID" value="NZ_CABPSA010000001.1"/>
</dbReference>
<evidence type="ECO:0000313" key="7">
    <source>
        <dbReference type="EMBL" id="UVA81728.1"/>
    </source>
</evidence>
<dbReference type="Proteomes" id="UP001058980">
    <property type="component" value="Chromosome"/>
</dbReference>
<dbReference type="GO" id="GO:0004037">
    <property type="term" value="F:allantoicase activity"/>
    <property type="evidence" value="ECO:0007669"/>
    <property type="project" value="UniProtKB-UniRule"/>
</dbReference>
<dbReference type="EC" id="3.5.3.4" evidence="4"/>
<dbReference type="OrthoDB" id="2078334at2"/>
<evidence type="ECO:0000313" key="10">
    <source>
        <dbReference type="Proteomes" id="UP001058980"/>
    </source>
</evidence>
<dbReference type="FunFam" id="2.60.120.260:FF:000059">
    <property type="entry name" value="Probable allantoicase"/>
    <property type="match status" value="1"/>
</dbReference>
<comment type="pathway">
    <text evidence="4">Nitrogen metabolism; (S)-allantoin degradation; (S)-ureidoglycolate from allantoate (aminidohydrolase route): step 1/1.</text>
</comment>
<feature type="domain" description="Allantoicase" evidence="5">
    <location>
        <begin position="26"/>
        <end position="171"/>
    </location>
</feature>
<dbReference type="PIRSF" id="PIRSF016516">
    <property type="entry name" value="Allantoicase"/>
    <property type="match status" value="1"/>
</dbReference>
<dbReference type="InterPro" id="IPR015908">
    <property type="entry name" value="Allantoicase_dom"/>
</dbReference>
<evidence type="ECO:0000259" key="5">
    <source>
        <dbReference type="Pfam" id="PF03561"/>
    </source>
</evidence>
<evidence type="ECO:0000256" key="2">
    <source>
        <dbReference type="ARBA" id="ARBA00022631"/>
    </source>
</evidence>
<name>A0A5E4T7Q5_9BURK</name>
<dbReference type="PANTHER" id="PTHR12045">
    <property type="entry name" value="ALLANTOICASE"/>
    <property type="match status" value="1"/>
</dbReference>
<dbReference type="PANTHER" id="PTHR12045:SF3">
    <property type="entry name" value="INACTIVE ALLANTOICASE-RELATED"/>
    <property type="match status" value="1"/>
</dbReference>
<evidence type="ECO:0000313" key="6">
    <source>
        <dbReference type="EMBL" id="UVA77992.1"/>
    </source>
</evidence>
<dbReference type="AlphaFoldDB" id="A0A5E4T7Q5"/>
<dbReference type="EMBL" id="CP102780">
    <property type="protein sequence ID" value="UVA77992.1"/>
    <property type="molecule type" value="Genomic_DNA"/>
</dbReference>
<feature type="domain" description="Allantoicase" evidence="5">
    <location>
        <begin position="193"/>
        <end position="335"/>
    </location>
</feature>
<accession>A0A5E4T7Q5</accession>
<keyword evidence="10" id="KW-1185">Reference proteome</keyword>
<evidence type="ECO:0000256" key="3">
    <source>
        <dbReference type="ARBA" id="ARBA00022801"/>
    </source>
</evidence>
<sequence>MALVPQDPNAPDFVRRYVNLADPRLGAEALVATDEFFAAKERMLNPEPAVFIPGKYDENGKWMDGWETRRKRVNGYDWCIVKLARPGVLFGVDLDTSHFTGNFPPAASLEGCYSPDGAPNESAEWFELLPSTTLQGNSHHYHAITQQRAATHVRVNLYPDGGLARLRLYGLPQSDWAGRSRDELIDLIAMENGGYVVAANNQHFGLASNLLMPGRGVNMGDGWETRRRREPGNDWAIIALAQPGEIGKIEVDTAHFKGNFPDRCSIQAAYVTGGTEQSLITQSMFWPVLLPEQKLAMDKQFYFEEQVQKLGAITHIRFNIIPDGGVSRLRLWGRLSEKKGA</sequence>
<organism evidence="8 9">
    <name type="scientific">Pandoraea commovens</name>
    <dbReference type="NCBI Taxonomy" id="2508289"/>
    <lineage>
        <taxon>Bacteria</taxon>
        <taxon>Pseudomonadati</taxon>
        <taxon>Pseudomonadota</taxon>
        <taxon>Betaproteobacteria</taxon>
        <taxon>Burkholderiales</taxon>
        <taxon>Burkholderiaceae</taxon>
        <taxon>Pandoraea</taxon>
    </lineage>
</organism>
<dbReference type="Proteomes" id="UP000343335">
    <property type="component" value="Unassembled WGS sequence"/>
</dbReference>
<reference evidence="6" key="2">
    <citation type="submission" date="2022-08" db="EMBL/GenBank/DDBJ databases">
        <title>Multi-unit outbreak of Pandoraea commovens among non-cystic fibrosis intensive care patients from 2019 to 2021 in Berlin, Germany.</title>
        <authorList>
            <person name="Menzel P."/>
        </authorList>
    </citation>
    <scope>NUCLEOTIDE SEQUENCE</scope>
    <source>
        <strain evidence="6">LB-19-202-79</strain>
    </source>
</reference>
<proteinExistence type="inferred from homology"/>
<dbReference type="NCBIfam" id="TIGR02961">
    <property type="entry name" value="allantoicase"/>
    <property type="match status" value="1"/>
</dbReference>